<gene>
    <name evidence="4" type="ORF">NV381_03290</name>
</gene>
<dbReference type="PANTHER" id="PTHR24198">
    <property type="entry name" value="ANKYRIN REPEAT AND PROTEIN KINASE DOMAIN-CONTAINING PROTEIN"/>
    <property type="match status" value="1"/>
</dbReference>
<reference evidence="4 5" key="1">
    <citation type="submission" date="2022-08" db="EMBL/GenBank/DDBJ databases">
        <title>Paenibacillus endoradicis sp. nov., Paenibacillus radicibacter sp. nov and Paenibacillus pararadicis sp. nov., three cold-adapted plant growth-promoting bacteria isolated from root of Larix gmelinii in Great Khingan.</title>
        <authorList>
            <person name="Xue H."/>
        </authorList>
    </citation>
    <scope>NUCLEOTIDE SEQUENCE [LARGE SCALE GENOMIC DNA]</scope>
    <source>
        <strain evidence="4 5">N5-1-1-5</strain>
    </source>
</reference>
<dbReference type="PROSITE" id="PS50088">
    <property type="entry name" value="ANK_REPEAT"/>
    <property type="match status" value="1"/>
</dbReference>
<evidence type="ECO:0000313" key="5">
    <source>
        <dbReference type="Proteomes" id="UP001300012"/>
    </source>
</evidence>
<dbReference type="Pfam" id="PF12796">
    <property type="entry name" value="Ank_2"/>
    <property type="match status" value="1"/>
</dbReference>
<name>A0ABT1YAJ4_9BACL</name>
<dbReference type="Gene3D" id="1.25.40.20">
    <property type="entry name" value="Ankyrin repeat-containing domain"/>
    <property type="match status" value="1"/>
</dbReference>
<evidence type="ECO:0000256" key="1">
    <source>
        <dbReference type="ARBA" id="ARBA00022737"/>
    </source>
</evidence>
<sequence>MQNLLEQDPKLVQSLSLEDLSSIADAAWNNEVQAVRVMLEARFPADSRRDYKDFTALHNAAMRGNDEVVRLLIAHGASVHLAHGYGGNALNSCIWGAVHFRDSAGDYPAVVEHLIQAGSPLPNQASGSKDVNEVLARYGVVKGT</sequence>
<comment type="caution">
    <text evidence="4">The sequence shown here is derived from an EMBL/GenBank/DDBJ whole genome shotgun (WGS) entry which is preliminary data.</text>
</comment>
<dbReference type="Proteomes" id="UP001300012">
    <property type="component" value="Unassembled WGS sequence"/>
</dbReference>
<dbReference type="EMBL" id="JANQBD010000002">
    <property type="protein sequence ID" value="MCR8630220.1"/>
    <property type="molecule type" value="Genomic_DNA"/>
</dbReference>
<evidence type="ECO:0000256" key="3">
    <source>
        <dbReference type="PROSITE-ProRule" id="PRU00023"/>
    </source>
</evidence>
<dbReference type="SUPFAM" id="SSF48403">
    <property type="entry name" value="Ankyrin repeat"/>
    <property type="match status" value="1"/>
</dbReference>
<keyword evidence="1" id="KW-0677">Repeat</keyword>
<evidence type="ECO:0000313" key="4">
    <source>
        <dbReference type="EMBL" id="MCR8630220.1"/>
    </source>
</evidence>
<dbReference type="InterPro" id="IPR036770">
    <property type="entry name" value="Ankyrin_rpt-contain_sf"/>
</dbReference>
<keyword evidence="2 3" id="KW-0040">ANK repeat</keyword>
<keyword evidence="5" id="KW-1185">Reference proteome</keyword>
<dbReference type="SMART" id="SM00248">
    <property type="entry name" value="ANK"/>
    <property type="match status" value="2"/>
</dbReference>
<dbReference type="InterPro" id="IPR002110">
    <property type="entry name" value="Ankyrin_rpt"/>
</dbReference>
<proteinExistence type="predicted"/>
<accession>A0ABT1YAJ4</accession>
<dbReference type="PANTHER" id="PTHR24198:SF165">
    <property type="entry name" value="ANKYRIN REPEAT-CONTAINING PROTEIN-RELATED"/>
    <property type="match status" value="1"/>
</dbReference>
<organism evidence="4 5">
    <name type="scientific">Paenibacillus radicis</name>
    <name type="common">ex Xue et al. 2023</name>
    <dbReference type="NCBI Taxonomy" id="2972489"/>
    <lineage>
        <taxon>Bacteria</taxon>
        <taxon>Bacillati</taxon>
        <taxon>Bacillota</taxon>
        <taxon>Bacilli</taxon>
        <taxon>Bacillales</taxon>
        <taxon>Paenibacillaceae</taxon>
        <taxon>Paenibacillus</taxon>
    </lineage>
</organism>
<feature type="repeat" description="ANK" evidence="3">
    <location>
        <begin position="52"/>
        <end position="84"/>
    </location>
</feature>
<dbReference type="RefSeq" id="WP_258211839.1">
    <property type="nucleotide sequence ID" value="NZ_JANQBD010000002.1"/>
</dbReference>
<protein>
    <submittedName>
        <fullName evidence="4">Ankyrin repeat domain-containing protein</fullName>
    </submittedName>
</protein>
<evidence type="ECO:0000256" key="2">
    <source>
        <dbReference type="ARBA" id="ARBA00023043"/>
    </source>
</evidence>
<dbReference type="PROSITE" id="PS50297">
    <property type="entry name" value="ANK_REP_REGION"/>
    <property type="match status" value="1"/>
</dbReference>